<dbReference type="CDD" id="cd01045">
    <property type="entry name" value="Ferritin_like_AB"/>
    <property type="match status" value="1"/>
</dbReference>
<dbReference type="HOGENOM" id="CLU_120960_0_0_6"/>
<dbReference type="InterPro" id="IPR009078">
    <property type="entry name" value="Ferritin-like_SF"/>
</dbReference>
<gene>
    <name evidence="3" type="ORF">Thi970DRAFT_01707</name>
</gene>
<evidence type="ECO:0000256" key="1">
    <source>
        <dbReference type="SAM" id="MobiDB-lite"/>
    </source>
</evidence>
<dbReference type="SUPFAM" id="SSF47240">
    <property type="entry name" value="Ferritin-like"/>
    <property type="match status" value="1"/>
</dbReference>
<protein>
    <submittedName>
        <fullName evidence="3">Rubrerythrin</fullName>
    </submittedName>
</protein>
<dbReference type="InterPro" id="IPR012347">
    <property type="entry name" value="Ferritin-like"/>
</dbReference>
<proteinExistence type="predicted"/>
<dbReference type="eggNOG" id="COG1633">
    <property type="taxonomic scope" value="Bacteria"/>
</dbReference>
<dbReference type="GO" id="GO:0016491">
    <property type="term" value="F:oxidoreductase activity"/>
    <property type="evidence" value="ECO:0007669"/>
    <property type="project" value="InterPro"/>
</dbReference>
<dbReference type="AlphaFoldDB" id="H8Z1Q1"/>
<reference evidence="3 4" key="2">
    <citation type="submission" date="2011-11" db="EMBL/GenBank/DDBJ databases">
        <authorList>
            <consortium name="US DOE Joint Genome Institute"/>
            <person name="Lucas S."/>
            <person name="Han J."/>
            <person name="Lapidus A."/>
            <person name="Cheng J.-F."/>
            <person name="Goodwin L."/>
            <person name="Pitluck S."/>
            <person name="Peters L."/>
            <person name="Ovchinnikova G."/>
            <person name="Zhang X."/>
            <person name="Detter J.C."/>
            <person name="Han C."/>
            <person name="Tapia R."/>
            <person name="Land M."/>
            <person name="Hauser L."/>
            <person name="Kyrpides N."/>
            <person name="Ivanova N."/>
            <person name="Pagani I."/>
            <person name="Vogl K."/>
            <person name="Liu Z."/>
            <person name="Overmann J."/>
            <person name="Frigaard N.-U."/>
            <person name="Bryant D."/>
            <person name="Woyke T."/>
        </authorList>
    </citation>
    <scope>NUCLEOTIDE SEQUENCE [LARGE SCALE GENOMIC DNA]</scope>
    <source>
        <strain evidence="3 4">970</strain>
    </source>
</reference>
<evidence type="ECO:0000313" key="4">
    <source>
        <dbReference type="Proteomes" id="UP000002964"/>
    </source>
</evidence>
<name>H8Z1Q1_9GAMM</name>
<accession>H8Z1Q1</accession>
<feature type="region of interest" description="Disordered" evidence="1">
    <location>
        <begin position="161"/>
        <end position="183"/>
    </location>
</feature>
<dbReference type="Pfam" id="PF02915">
    <property type="entry name" value="Rubrerythrin"/>
    <property type="match status" value="1"/>
</dbReference>
<feature type="domain" description="Rubrerythrin diiron-binding" evidence="2">
    <location>
        <begin position="115"/>
        <end position="171"/>
    </location>
</feature>
<dbReference type="Proteomes" id="UP000002964">
    <property type="component" value="Unassembled WGS sequence"/>
</dbReference>
<dbReference type="OrthoDB" id="5765875at2"/>
<evidence type="ECO:0000259" key="2">
    <source>
        <dbReference type="Pfam" id="PF02915"/>
    </source>
</evidence>
<keyword evidence="4" id="KW-1185">Reference proteome</keyword>
<sequence>MNQTASEPPSKQESHSIESLEELCAHALELEHESAGRFHQLADSMEVHHNAEVAGLFRELAELSEAHAAAIEAHAHGLKLPQIPPWEFKWNCPDEPESHCLDEEVNYLMTATQALRVALFNEEHARAFYQGIADHTKDAKVRDLASEMATEEAEHVSLLNEWLERQSPEAEPADDFDPPNVPE</sequence>
<organism evidence="3 4">
    <name type="scientific">Thiorhodovibrio frisius</name>
    <dbReference type="NCBI Taxonomy" id="631362"/>
    <lineage>
        <taxon>Bacteria</taxon>
        <taxon>Pseudomonadati</taxon>
        <taxon>Pseudomonadota</taxon>
        <taxon>Gammaproteobacteria</taxon>
        <taxon>Chromatiales</taxon>
        <taxon>Chromatiaceae</taxon>
        <taxon>Thiorhodovibrio</taxon>
    </lineage>
</organism>
<dbReference type="Gene3D" id="1.20.1260.10">
    <property type="match status" value="1"/>
</dbReference>
<dbReference type="RefSeq" id="WP_009148081.1">
    <property type="nucleotide sequence ID" value="NZ_CP121471.1"/>
</dbReference>
<dbReference type="EMBL" id="JH603169">
    <property type="protein sequence ID" value="EIC21496.1"/>
    <property type="molecule type" value="Genomic_DNA"/>
</dbReference>
<dbReference type="InterPro" id="IPR003251">
    <property type="entry name" value="Rr_diiron-bd_dom"/>
</dbReference>
<dbReference type="GO" id="GO:0046872">
    <property type="term" value="F:metal ion binding"/>
    <property type="evidence" value="ECO:0007669"/>
    <property type="project" value="InterPro"/>
</dbReference>
<dbReference type="STRING" id="631362.Thi970DRAFT_01707"/>
<reference evidence="4" key="1">
    <citation type="submission" date="2011-06" db="EMBL/GenBank/DDBJ databases">
        <authorList>
            <consortium name="US DOE Joint Genome Institute (JGI-PGF)"/>
            <person name="Lucas S."/>
            <person name="Han J."/>
            <person name="Lapidus A."/>
            <person name="Cheng J.-F."/>
            <person name="Goodwin L."/>
            <person name="Pitluck S."/>
            <person name="Peters L."/>
            <person name="Land M.L."/>
            <person name="Hauser L."/>
            <person name="Vogl K."/>
            <person name="Liu Z."/>
            <person name="Overmann J."/>
            <person name="Frigaard N.-U."/>
            <person name="Bryant D.A."/>
            <person name="Woyke T.J."/>
        </authorList>
    </citation>
    <scope>NUCLEOTIDE SEQUENCE [LARGE SCALE GENOMIC DNA]</scope>
    <source>
        <strain evidence="4">970</strain>
    </source>
</reference>
<evidence type="ECO:0000313" key="3">
    <source>
        <dbReference type="EMBL" id="EIC21496.1"/>
    </source>
</evidence>